<dbReference type="EMBL" id="QVQA01000119">
    <property type="protein sequence ID" value="KAF5095566.1"/>
    <property type="molecule type" value="Genomic_DNA"/>
</dbReference>
<name>A0ACB6V274_9ASCO</name>
<organism evidence="1 2">
    <name type="scientific">Geotrichum galactomycetum</name>
    <dbReference type="NCBI Taxonomy" id="27317"/>
    <lineage>
        <taxon>Eukaryota</taxon>
        <taxon>Fungi</taxon>
        <taxon>Dikarya</taxon>
        <taxon>Ascomycota</taxon>
        <taxon>Saccharomycotina</taxon>
        <taxon>Dipodascomycetes</taxon>
        <taxon>Dipodascales</taxon>
        <taxon>Dipodascaceae</taxon>
        <taxon>Geotrichum</taxon>
    </lineage>
</organism>
<proteinExistence type="predicted"/>
<accession>A0ACB6V274</accession>
<comment type="caution">
    <text evidence="1">The sequence shown here is derived from an EMBL/GenBank/DDBJ whole genome shotgun (WGS) entry which is preliminary data.</text>
</comment>
<dbReference type="Proteomes" id="UP000744676">
    <property type="component" value="Unassembled WGS sequence"/>
</dbReference>
<evidence type="ECO:0000313" key="1">
    <source>
        <dbReference type="EMBL" id="KAF5095566.1"/>
    </source>
</evidence>
<gene>
    <name evidence="1" type="ORF">D0Z00_003081</name>
</gene>
<reference evidence="1 2" key="1">
    <citation type="journal article" date="2020" name="Front. Microbiol.">
        <title>Phenotypic and Genetic Characterization of the Cheese Ripening Yeast Geotrichum candidum.</title>
        <authorList>
            <person name="Perkins V."/>
            <person name="Vignola S."/>
            <person name="Lessard M.H."/>
            <person name="Plante P.L."/>
            <person name="Corbeil J."/>
            <person name="Dugat-Bony E."/>
            <person name="Frenette M."/>
            <person name="Labrie S."/>
        </authorList>
    </citation>
    <scope>NUCLEOTIDE SEQUENCE [LARGE SCALE GENOMIC DNA]</scope>
    <source>
        <strain evidence="1 2">LMA-1147</strain>
    </source>
</reference>
<evidence type="ECO:0000313" key="2">
    <source>
        <dbReference type="Proteomes" id="UP000744676"/>
    </source>
</evidence>
<sequence length="613" mass="66884">MTVNEALDSIYYSTSPLWSTPYAGVPRRLVTAKSYHFHPARITIKHWQLRDLVSVSTERPSLIYYPTDNKVNSIDLAATAVAASGSEESSNSISENISSSPRATRNSQAKVVAEFGFEPRSIQNLSNIVAVAGVKSTREQAGKIGVVDRVTGVQIERELGQCINNSLCLYTDYDDEDNGYDGPSSNSNSVIRALVCNNDKNLYWLQVGHDRIEIEREMPFPASLNHASISPDRKMIVACGDIGQVYLSPAHETRANSKNIFQLNDSSGSLTGAGSTINAYSKTKSCSYQSWQTLETWPDYGFSTSFHSSSIVFGVAFQPGVAQLFDVRNLSEPLTQIYSTRPKDWTGAFRCLKFASGPQDLVFISEQMGRVHLVDLRNFENHQVLSVPDRTGRWQRDEEQPAVQFYDDMLKSGEASPLVMNNAVAHNEHYPAPAYNGGGYATGDSVGSDDLSNNLMMRRTRRLSVESASVSTPASIGGSQGSRRGSASIRELSMDGVPLTPEPFDIEPPAALLQGPPTRQRRYSLRYLSNRPDLPLSLSTSSGTGMASLRGGLLGGSMTTTVPHSAAHTENGVSGLGWSGYNGGTLIVGTDCGVATWSIDQVARRTFPDYERR</sequence>
<protein>
    <submittedName>
        <fullName evidence="1">Uncharacterized protein</fullName>
    </submittedName>
</protein>
<keyword evidence="2" id="KW-1185">Reference proteome</keyword>